<dbReference type="EMBL" id="WNDQ01000011">
    <property type="protein sequence ID" value="KAF1022499.1"/>
    <property type="molecule type" value="Genomic_DNA"/>
</dbReference>
<protein>
    <recommendedName>
        <fullName evidence="4">Calcineurin-like phosphoesterase</fullName>
    </recommendedName>
</protein>
<dbReference type="Gene3D" id="3.60.21.10">
    <property type="match status" value="1"/>
</dbReference>
<dbReference type="InterPro" id="IPR029052">
    <property type="entry name" value="Metallo-depent_PP-like"/>
</dbReference>
<proteinExistence type="predicted"/>
<evidence type="ECO:0000256" key="1">
    <source>
        <dbReference type="SAM" id="MobiDB-lite"/>
    </source>
</evidence>
<dbReference type="AlphaFoldDB" id="A0A7V8JQZ3"/>
<dbReference type="Proteomes" id="UP000461670">
    <property type="component" value="Unassembled WGS sequence"/>
</dbReference>
<comment type="caution">
    <text evidence="2">The sequence shown here is derived from an EMBL/GenBank/DDBJ whole genome shotgun (WGS) entry which is preliminary data.</text>
</comment>
<dbReference type="PANTHER" id="PTHR43143:SF5">
    <property type="entry name" value="SECRETED PROTEIN"/>
    <property type="match status" value="1"/>
</dbReference>
<name>A0A7V8JQZ3_9BURK</name>
<dbReference type="PANTHER" id="PTHR43143">
    <property type="entry name" value="METALLOPHOSPHOESTERASE, CALCINEURIN SUPERFAMILY"/>
    <property type="match status" value="1"/>
</dbReference>
<sequence length="221" mass="23700">MSFFKPKNHTHSAVGAAILDHGRRQVLARGLGLSVATVGGSSLLAACGGDSSNDTSSGSSSGSSSGGSQPADSTLGSRFALAVLPDTQFYSRYATLDENNQYMRRYGSEPFMAQTYFTASNAEDLNIPFLIHLGDVVDQVRKPDQWKVADQAMRVLETAKVPYSILAGNHDVLDDQDYVDASSQASATDAQRDLRALSSVVWHGPRGAPVDFRRARRDGLS</sequence>
<accession>A0A7V8JQZ3</accession>
<gene>
    <name evidence="2" type="ORF">GAK30_01086</name>
</gene>
<evidence type="ECO:0000313" key="2">
    <source>
        <dbReference type="EMBL" id="KAF1022499.1"/>
    </source>
</evidence>
<organism evidence="2 3">
    <name type="scientific">Paracidovorax wautersii</name>
    <dbReference type="NCBI Taxonomy" id="1177982"/>
    <lineage>
        <taxon>Bacteria</taxon>
        <taxon>Pseudomonadati</taxon>
        <taxon>Pseudomonadota</taxon>
        <taxon>Betaproteobacteria</taxon>
        <taxon>Burkholderiales</taxon>
        <taxon>Comamonadaceae</taxon>
        <taxon>Paracidovorax</taxon>
    </lineage>
</organism>
<feature type="compositionally biased region" description="Low complexity" evidence="1">
    <location>
        <begin position="49"/>
        <end position="68"/>
    </location>
</feature>
<dbReference type="InterPro" id="IPR051918">
    <property type="entry name" value="STPP_CPPED1"/>
</dbReference>
<evidence type="ECO:0008006" key="4">
    <source>
        <dbReference type="Google" id="ProtNLM"/>
    </source>
</evidence>
<evidence type="ECO:0000313" key="3">
    <source>
        <dbReference type="Proteomes" id="UP000461670"/>
    </source>
</evidence>
<dbReference type="SUPFAM" id="SSF56300">
    <property type="entry name" value="Metallo-dependent phosphatases"/>
    <property type="match status" value="1"/>
</dbReference>
<reference evidence="3" key="1">
    <citation type="journal article" date="2020" name="MBio">
        <title>Horizontal gene transfer to a defensive symbiont with a reduced genome amongst a multipartite beetle microbiome.</title>
        <authorList>
            <person name="Waterworth S.C."/>
            <person name="Florez L.V."/>
            <person name="Rees E.R."/>
            <person name="Hertweck C."/>
            <person name="Kaltenpoth M."/>
            <person name="Kwan J.C."/>
        </authorList>
    </citation>
    <scope>NUCLEOTIDE SEQUENCE [LARGE SCALE GENOMIC DNA]</scope>
</reference>
<feature type="region of interest" description="Disordered" evidence="1">
    <location>
        <begin position="49"/>
        <end position="72"/>
    </location>
</feature>